<gene>
    <name evidence="1" type="ORF">FLAT13_01326</name>
</gene>
<organism evidence="1 2">
    <name type="scientific">Flavobacterium salmonis</name>
    <dbReference type="NCBI Taxonomy" id="2654844"/>
    <lineage>
        <taxon>Bacteria</taxon>
        <taxon>Pseudomonadati</taxon>
        <taxon>Bacteroidota</taxon>
        <taxon>Flavobacteriia</taxon>
        <taxon>Flavobacteriales</taxon>
        <taxon>Flavobacteriaceae</taxon>
        <taxon>Flavobacterium</taxon>
    </lineage>
</organism>
<evidence type="ECO:0008006" key="3">
    <source>
        <dbReference type="Google" id="ProtNLM"/>
    </source>
</evidence>
<name>A0A6V6YTU8_9FLAO</name>
<dbReference type="Pfam" id="PF16250">
    <property type="entry name" value="DUF4907"/>
    <property type="match status" value="1"/>
</dbReference>
<dbReference type="AlphaFoldDB" id="A0A6V6YTU8"/>
<accession>A0A6V6YTU8</accession>
<evidence type="ECO:0000313" key="2">
    <source>
        <dbReference type="Proteomes" id="UP000530060"/>
    </source>
</evidence>
<keyword evidence="2" id="KW-1185">Reference proteome</keyword>
<sequence length="113" mass="12939">MTMIINAPNLKFFRRIFRKNLLFILFFLQLTACTEKETLHVESIKTASGWGYTISHKDKILIKQTIIPVISEVKSFSSEEDALKVADLVVKKLNQNTSPSVTKNDLILLKIKM</sequence>
<comment type="caution">
    <text evidence="1">The sequence shown here is derived from an EMBL/GenBank/DDBJ whole genome shotgun (WGS) entry which is preliminary data.</text>
</comment>
<dbReference type="EMBL" id="CAIJDP010000060">
    <property type="protein sequence ID" value="CAD0002694.1"/>
    <property type="molecule type" value="Genomic_DNA"/>
</dbReference>
<reference evidence="1 2" key="1">
    <citation type="submission" date="2020-06" db="EMBL/GenBank/DDBJ databases">
        <authorList>
            <person name="Criscuolo A."/>
        </authorList>
    </citation>
    <scope>NUCLEOTIDE SEQUENCE [LARGE SCALE GENOMIC DNA]</scope>
    <source>
        <strain evidence="2">CIP 111411</strain>
    </source>
</reference>
<dbReference type="Proteomes" id="UP000530060">
    <property type="component" value="Unassembled WGS sequence"/>
</dbReference>
<evidence type="ECO:0000313" key="1">
    <source>
        <dbReference type="EMBL" id="CAD0002694.1"/>
    </source>
</evidence>
<proteinExistence type="predicted"/>
<protein>
    <recommendedName>
        <fullName evidence="3">DUF4907 domain-containing protein</fullName>
    </recommendedName>
</protein>
<dbReference type="InterPro" id="IPR032593">
    <property type="entry name" value="DUF4907"/>
</dbReference>